<evidence type="ECO:0000313" key="3">
    <source>
        <dbReference type="Proteomes" id="UP000053558"/>
    </source>
</evidence>
<accession>A0A5M3MXW6</accession>
<evidence type="ECO:0000256" key="1">
    <source>
        <dbReference type="SAM" id="Phobius"/>
    </source>
</evidence>
<dbReference type="GeneID" id="19200780"/>
<feature type="transmembrane region" description="Helical" evidence="1">
    <location>
        <begin position="33"/>
        <end position="53"/>
    </location>
</feature>
<dbReference type="OMA" id="WAGSSHW"/>
<comment type="caution">
    <text evidence="2">The sequence shown here is derived from an EMBL/GenBank/DDBJ whole genome shotgun (WGS) entry which is preliminary data.</text>
</comment>
<feature type="transmembrane region" description="Helical" evidence="1">
    <location>
        <begin position="65"/>
        <end position="90"/>
    </location>
</feature>
<keyword evidence="1" id="KW-0472">Membrane</keyword>
<feature type="transmembrane region" description="Helical" evidence="1">
    <location>
        <begin position="137"/>
        <end position="159"/>
    </location>
</feature>
<evidence type="ECO:0008006" key="4">
    <source>
        <dbReference type="Google" id="ProtNLM"/>
    </source>
</evidence>
<dbReference type="KEGG" id="cput:CONPUDRAFT_135622"/>
<proteinExistence type="predicted"/>
<gene>
    <name evidence="2" type="ORF">CONPUDRAFT_135622</name>
</gene>
<protein>
    <recommendedName>
        <fullName evidence="4">STE3-domain-containing protein</fullName>
    </recommendedName>
</protein>
<keyword evidence="1" id="KW-1133">Transmembrane helix</keyword>
<dbReference type="OrthoDB" id="2548432at2759"/>
<feature type="transmembrane region" description="Helical" evidence="1">
    <location>
        <begin position="270"/>
        <end position="290"/>
    </location>
</feature>
<keyword evidence="1" id="KW-0812">Transmembrane</keyword>
<evidence type="ECO:0000313" key="2">
    <source>
        <dbReference type="EMBL" id="EIW84013.1"/>
    </source>
</evidence>
<feature type="transmembrane region" description="Helical" evidence="1">
    <location>
        <begin position="102"/>
        <end position="125"/>
    </location>
</feature>
<name>A0A5M3MXW6_CONPW</name>
<keyword evidence="3" id="KW-1185">Reference proteome</keyword>
<sequence length="387" mass="41667">MSASNATAPAPAIPIAPPGTNFLAVIAPSLRSLVIGHTFLSIFVPLILSLFYFSTSHLRRRAVFWLNVLAIVLAFAAGIMIDALAIHSILSPQSPWGAAMNIAIGILGAWQSILVDFILMIRIVSVYPLHRVGTTKFGFILALPVALKLERIINMIVFIKVLADAMKGPNGNEVIELTWGSTPYLKIEWFSQIVDNAYASACFLLALQAHRHQRSTAVTSTKSNVSSLTAKLRTIFWIAISNFVIPTLLSIAQIIVVYRAVDILAINDIVLVNTCVAVIGVVFATVWAGALQRRESSSAIGATAVGDVEHSATFSGEPGPGPMRFAPRDTTTTTFSMRSRSKGGIEDPVVVVTDTLSSGGDKIGQNTISSVPEYRDYAKYMGQLHST</sequence>
<organism evidence="2 3">
    <name type="scientific">Coniophora puteana (strain RWD-64-598)</name>
    <name type="common">Brown rot fungus</name>
    <dbReference type="NCBI Taxonomy" id="741705"/>
    <lineage>
        <taxon>Eukaryota</taxon>
        <taxon>Fungi</taxon>
        <taxon>Dikarya</taxon>
        <taxon>Basidiomycota</taxon>
        <taxon>Agaricomycotina</taxon>
        <taxon>Agaricomycetes</taxon>
        <taxon>Agaricomycetidae</taxon>
        <taxon>Boletales</taxon>
        <taxon>Coniophorineae</taxon>
        <taxon>Coniophoraceae</taxon>
        <taxon>Coniophora</taxon>
    </lineage>
</organism>
<dbReference type="AlphaFoldDB" id="A0A5M3MXW6"/>
<reference evidence="3" key="1">
    <citation type="journal article" date="2012" name="Science">
        <title>The Paleozoic origin of enzymatic lignin decomposition reconstructed from 31 fungal genomes.</title>
        <authorList>
            <person name="Floudas D."/>
            <person name="Binder M."/>
            <person name="Riley R."/>
            <person name="Barry K."/>
            <person name="Blanchette R.A."/>
            <person name="Henrissat B."/>
            <person name="Martinez A.T."/>
            <person name="Otillar R."/>
            <person name="Spatafora J.W."/>
            <person name="Yadav J.S."/>
            <person name="Aerts A."/>
            <person name="Benoit I."/>
            <person name="Boyd A."/>
            <person name="Carlson A."/>
            <person name="Copeland A."/>
            <person name="Coutinho P.M."/>
            <person name="de Vries R.P."/>
            <person name="Ferreira P."/>
            <person name="Findley K."/>
            <person name="Foster B."/>
            <person name="Gaskell J."/>
            <person name="Glotzer D."/>
            <person name="Gorecki P."/>
            <person name="Heitman J."/>
            <person name="Hesse C."/>
            <person name="Hori C."/>
            <person name="Igarashi K."/>
            <person name="Jurgens J.A."/>
            <person name="Kallen N."/>
            <person name="Kersten P."/>
            <person name="Kohler A."/>
            <person name="Kuees U."/>
            <person name="Kumar T.K.A."/>
            <person name="Kuo A."/>
            <person name="LaButti K."/>
            <person name="Larrondo L.F."/>
            <person name="Lindquist E."/>
            <person name="Ling A."/>
            <person name="Lombard V."/>
            <person name="Lucas S."/>
            <person name="Lundell T."/>
            <person name="Martin R."/>
            <person name="McLaughlin D.J."/>
            <person name="Morgenstern I."/>
            <person name="Morin E."/>
            <person name="Murat C."/>
            <person name="Nagy L.G."/>
            <person name="Nolan M."/>
            <person name="Ohm R.A."/>
            <person name="Patyshakuliyeva A."/>
            <person name="Rokas A."/>
            <person name="Ruiz-Duenas F.J."/>
            <person name="Sabat G."/>
            <person name="Salamov A."/>
            <person name="Samejima M."/>
            <person name="Schmutz J."/>
            <person name="Slot J.C."/>
            <person name="St John F."/>
            <person name="Stenlid J."/>
            <person name="Sun H."/>
            <person name="Sun S."/>
            <person name="Syed K."/>
            <person name="Tsang A."/>
            <person name="Wiebenga A."/>
            <person name="Young D."/>
            <person name="Pisabarro A."/>
            <person name="Eastwood D.C."/>
            <person name="Martin F."/>
            <person name="Cullen D."/>
            <person name="Grigoriev I.V."/>
            <person name="Hibbett D.S."/>
        </authorList>
    </citation>
    <scope>NUCLEOTIDE SEQUENCE [LARGE SCALE GENOMIC DNA]</scope>
    <source>
        <strain evidence="3">RWD-64-598 SS2</strain>
    </source>
</reference>
<dbReference type="Proteomes" id="UP000053558">
    <property type="component" value="Unassembled WGS sequence"/>
</dbReference>
<feature type="transmembrane region" description="Helical" evidence="1">
    <location>
        <begin position="235"/>
        <end position="258"/>
    </location>
</feature>
<dbReference type="EMBL" id="JH711575">
    <property type="protein sequence ID" value="EIW84013.1"/>
    <property type="molecule type" value="Genomic_DNA"/>
</dbReference>
<dbReference type="RefSeq" id="XP_007765840.1">
    <property type="nucleotide sequence ID" value="XM_007767650.1"/>
</dbReference>